<feature type="region of interest" description="Disordered" evidence="3">
    <location>
        <begin position="15"/>
        <end position="35"/>
    </location>
</feature>
<evidence type="ECO:0000256" key="1">
    <source>
        <dbReference type="ARBA" id="ARBA00004906"/>
    </source>
</evidence>
<reference evidence="5 6" key="1">
    <citation type="submission" date="2017-10" db="EMBL/GenBank/DDBJ databases">
        <title>Comparative genomics in systemic dimorphic fungi from Ajellomycetaceae.</title>
        <authorList>
            <person name="Munoz J.F."/>
            <person name="Mcewen J.G."/>
            <person name="Clay O.K."/>
            <person name="Cuomo C.A."/>
        </authorList>
    </citation>
    <scope>NUCLEOTIDE SEQUENCE [LARGE SCALE GENOMIC DNA]</scope>
    <source>
        <strain evidence="5 6">UAMH4076</strain>
    </source>
</reference>
<keyword evidence="6" id="KW-1185">Reference proteome</keyword>
<accession>A0A2B7ZHD2</accession>
<dbReference type="AlphaFoldDB" id="A0A2B7ZHD2"/>
<feature type="region of interest" description="Disordered" evidence="3">
    <location>
        <begin position="414"/>
        <end position="440"/>
    </location>
</feature>
<evidence type="ECO:0000256" key="3">
    <source>
        <dbReference type="SAM" id="MobiDB-lite"/>
    </source>
</evidence>
<organism evidence="5 6">
    <name type="scientific">[Emmonsia] crescens</name>
    <dbReference type="NCBI Taxonomy" id="73230"/>
    <lineage>
        <taxon>Eukaryota</taxon>
        <taxon>Fungi</taxon>
        <taxon>Dikarya</taxon>
        <taxon>Ascomycota</taxon>
        <taxon>Pezizomycotina</taxon>
        <taxon>Eurotiomycetes</taxon>
        <taxon>Eurotiomycetidae</taxon>
        <taxon>Onygenales</taxon>
        <taxon>Ajellomycetaceae</taxon>
        <taxon>Emergomyces</taxon>
    </lineage>
</organism>
<comment type="pathway">
    <text evidence="1">Protein modification; protein ubiquitination.</text>
</comment>
<feature type="compositionally biased region" description="Low complexity" evidence="3">
    <location>
        <begin position="428"/>
        <end position="438"/>
    </location>
</feature>
<dbReference type="InterPro" id="IPR045048">
    <property type="entry name" value="FBXO31/39"/>
</dbReference>
<dbReference type="Proteomes" id="UP000226031">
    <property type="component" value="Unassembled WGS sequence"/>
</dbReference>
<gene>
    <name evidence="5" type="ORF">GX50_04453</name>
</gene>
<sequence>MSSAAATTVCKLQTSTQQHATDNRHCPTFNPTATPITPTLRGDISTITLFTSSQKFFYDDKMKPDTLFVQPGIEKPELSPSFPSISNNLPKPIAMGNNKTSTTQRGASPFVLLPSEILYMILSCVPPPSLAALSSTCRHLFKHTQNDLIWMNLVNSNLPHPLSDPAPFRTWRELYISQFPMWFVARNKIWFSDVIDTGKLIVTRYNPRRCIIEGYRVVAKHTFRQFETWPYDTEVLIHSFKPQVTLWTDDPVVQLVKFVPTPSIRSMDWRLGEIRMPMAIEAQRVFNNFIVCAKMPREDVENSEKIVWPPRIIPSDERVDVSDQQSLAFKPRGNIPKSYEDICTSAFQVKRWAQLGNFGAVFDENNIISTFASLQPELYTPTREKPYQGIWVGDYSGHGSEFLLVLQRGGPFTNSLDDGHPDTEDDSSSSTYFSSAGSALPAPRGRLEAIKLTGDPNVPRGQITFFAEDIGAGGLIRIADEDLFKGARVVRSQGHIASTNFRDDKFIPAQLFLVSHDCMALFWEELKHVSYYRRVDIDALVNQEME</sequence>
<dbReference type="EMBL" id="PDND01000083">
    <property type="protein sequence ID" value="PGH32740.1"/>
    <property type="molecule type" value="Genomic_DNA"/>
</dbReference>
<dbReference type="Pfam" id="PF12014">
    <property type="entry name" value="Cyclin_D1_bind"/>
    <property type="match status" value="1"/>
</dbReference>
<dbReference type="SMART" id="SM00256">
    <property type="entry name" value="FBOX"/>
    <property type="match status" value="1"/>
</dbReference>
<dbReference type="InterPro" id="IPR001810">
    <property type="entry name" value="F-box_dom"/>
</dbReference>
<dbReference type="Pfam" id="PF12937">
    <property type="entry name" value="F-box-like"/>
    <property type="match status" value="1"/>
</dbReference>
<dbReference type="Gene3D" id="1.20.1280.50">
    <property type="match status" value="1"/>
</dbReference>
<feature type="domain" description="F-box" evidence="4">
    <location>
        <begin position="107"/>
        <end position="153"/>
    </location>
</feature>
<evidence type="ECO:0000259" key="4">
    <source>
        <dbReference type="PROSITE" id="PS50181"/>
    </source>
</evidence>
<protein>
    <recommendedName>
        <fullName evidence="4">F-box domain-containing protein</fullName>
    </recommendedName>
</protein>
<dbReference type="GO" id="GO:0016567">
    <property type="term" value="P:protein ubiquitination"/>
    <property type="evidence" value="ECO:0007669"/>
    <property type="project" value="UniProtKB-UniPathway"/>
</dbReference>
<evidence type="ECO:0000256" key="2">
    <source>
        <dbReference type="ARBA" id="ARBA00022786"/>
    </source>
</evidence>
<dbReference type="PANTHER" id="PTHR10706">
    <property type="entry name" value="F-BOX FAMILY PROTEIN"/>
    <property type="match status" value="1"/>
</dbReference>
<keyword evidence="2" id="KW-0833">Ubl conjugation pathway</keyword>
<dbReference type="STRING" id="73230.A0A2B7ZHD2"/>
<evidence type="ECO:0000313" key="5">
    <source>
        <dbReference type="EMBL" id="PGH32740.1"/>
    </source>
</evidence>
<dbReference type="PANTHER" id="PTHR10706:SF130">
    <property type="entry name" value="F-BOX ONLY PROTEIN 31"/>
    <property type="match status" value="1"/>
</dbReference>
<dbReference type="VEuPathDB" id="FungiDB:EMCG_01615"/>
<comment type="caution">
    <text evidence="5">The sequence shown here is derived from an EMBL/GenBank/DDBJ whole genome shotgun (WGS) entry which is preliminary data.</text>
</comment>
<evidence type="ECO:0000313" key="6">
    <source>
        <dbReference type="Proteomes" id="UP000226031"/>
    </source>
</evidence>
<name>A0A2B7ZHD2_9EURO</name>
<dbReference type="InterPro" id="IPR036047">
    <property type="entry name" value="F-box-like_dom_sf"/>
</dbReference>
<dbReference type="PROSITE" id="PS50181">
    <property type="entry name" value="FBOX"/>
    <property type="match status" value="1"/>
</dbReference>
<dbReference type="UniPathway" id="UPA00143"/>
<proteinExistence type="predicted"/>
<dbReference type="SUPFAM" id="SSF81383">
    <property type="entry name" value="F-box domain"/>
    <property type="match status" value="1"/>
</dbReference>